<evidence type="ECO:0008006" key="4">
    <source>
        <dbReference type="Google" id="ProtNLM"/>
    </source>
</evidence>
<comment type="caution">
    <text evidence="2">The sequence shown here is derived from an EMBL/GenBank/DDBJ whole genome shotgun (WGS) entry which is preliminary data.</text>
</comment>
<gene>
    <name evidence="2" type="ORF">BTO08_04475</name>
</gene>
<name>A0A2S7VY73_PHOAN</name>
<reference evidence="2 3" key="1">
    <citation type="submission" date="2016-12" db="EMBL/GenBank/DDBJ databases">
        <title>Diversity of luminous bacteria.</title>
        <authorList>
            <person name="Yoshizawa S."/>
            <person name="Kogure K."/>
        </authorList>
    </citation>
    <scope>NUCLEOTIDE SEQUENCE [LARGE SCALE GENOMIC DNA]</scope>
    <source>
        <strain evidence="2 3">LC1-200</strain>
    </source>
</reference>
<evidence type="ECO:0000313" key="2">
    <source>
        <dbReference type="EMBL" id="PQJ66723.1"/>
    </source>
</evidence>
<evidence type="ECO:0000256" key="1">
    <source>
        <dbReference type="SAM" id="Phobius"/>
    </source>
</evidence>
<dbReference type="EMBL" id="MSCJ01000001">
    <property type="protein sequence ID" value="PQJ66723.1"/>
    <property type="molecule type" value="Genomic_DNA"/>
</dbReference>
<dbReference type="RefSeq" id="WP_105060053.1">
    <property type="nucleotide sequence ID" value="NZ_MSCJ01000001.1"/>
</dbReference>
<dbReference type="Proteomes" id="UP000238730">
    <property type="component" value="Unassembled WGS sequence"/>
</dbReference>
<accession>A0A2S7VY73</accession>
<organism evidence="2 3">
    <name type="scientific">Photobacterium angustum</name>
    <dbReference type="NCBI Taxonomy" id="661"/>
    <lineage>
        <taxon>Bacteria</taxon>
        <taxon>Pseudomonadati</taxon>
        <taxon>Pseudomonadota</taxon>
        <taxon>Gammaproteobacteria</taxon>
        <taxon>Vibrionales</taxon>
        <taxon>Vibrionaceae</taxon>
        <taxon>Photobacterium</taxon>
    </lineage>
</organism>
<proteinExistence type="predicted"/>
<feature type="transmembrane region" description="Helical" evidence="1">
    <location>
        <begin position="12"/>
        <end position="36"/>
    </location>
</feature>
<keyword evidence="1" id="KW-0472">Membrane</keyword>
<evidence type="ECO:0000313" key="3">
    <source>
        <dbReference type="Proteomes" id="UP000238730"/>
    </source>
</evidence>
<feature type="transmembrane region" description="Helical" evidence="1">
    <location>
        <begin position="100"/>
        <end position="118"/>
    </location>
</feature>
<dbReference type="AlphaFoldDB" id="A0A2S7VY73"/>
<keyword evidence="1" id="KW-1133">Transmembrane helix</keyword>
<keyword evidence="1" id="KW-0812">Transmembrane</keyword>
<feature type="transmembrane region" description="Helical" evidence="1">
    <location>
        <begin position="57"/>
        <end position="80"/>
    </location>
</feature>
<dbReference type="OrthoDB" id="5905157at2"/>
<sequence>MTQDNKTGVWFAYIASFLTPFTLLTSGIVAIIYAGYQLNKGTDELTYSHYYSIIRSFFLFFTFFVVLGVTAATTTGMVAGADYWVQGSMLHGVMNSVLNVLPFVGGAIAIVAVLYWLFKIIKGMRMLSQDKPVCL</sequence>
<protein>
    <recommendedName>
        <fullName evidence="4">MotA/TolQ/ExbB proton channel domain-containing protein</fullName>
    </recommendedName>
</protein>